<organism evidence="2 3">
    <name type="scientific">Panagrellus redivivus</name>
    <name type="common">Microworm</name>
    <dbReference type="NCBI Taxonomy" id="6233"/>
    <lineage>
        <taxon>Eukaryota</taxon>
        <taxon>Metazoa</taxon>
        <taxon>Ecdysozoa</taxon>
        <taxon>Nematoda</taxon>
        <taxon>Chromadorea</taxon>
        <taxon>Rhabditida</taxon>
        <taxon>Tylenchina</taxon>
        <taxon>Panagrolaimomorpha</taxon>
        <taxon>Panagrolaimoidea</taxon>
        <taxon>Panagrolaimidae</taxon>
        <taxon>Panagrellus</taxon>
    </lineage>
</organism>
<dbReference type="Proteomes" id="UP000492821">
    <property type="component" value="Unassembled WGS sequence"/>
</dbReference>
<dbReference type="WBParaSite" id="Pan_g7279.t1">
    <property type="protein sequence ID" value="Pan_g7279.t1"/>
    <property type="gene ID" value="Pan_g7279"/>
</dbReference>
<sequence length="101" mass="11082">MQRPYNEIKFGLLDASMPLANTEPYKDNDVVVPDRAVVCMIAANSSNVSTETTPMELRSAPRKGVQEKPLGRAQTRAAAERHCGSSQNEDSDMKEGSESRL</sequence>
<evidence type="ECO:0000256" key="1">
    <source>
        <dbReference type="SAM" id="MobiDB-lite"/>
    </source>
</evidence>
<name>A0A7E4W5K3_PANRE</name>
<feature type="compositionally biased region" description="Basic and acidic residues" evidence="1">
    <location>
        <begin position="91"/>
        <end position="101"/>
    </location>
</feature>
<dbReference type="AlphaFoldDB" id="A0A7E4W5K3"/>
<reference evidence="3" key="2">
    <citation type="submission" date="2020-10" db="UniProtKB">
        <authorList>
            <consortium name="WormBaseParasite"/>
        </authorList>
    </citation>
    <scope>IDENTIFICATION</scope>
</reference>
<feature type="region of interest" description="Disordered" evidence="1">
    <location>
        <begin position="48"/>
        <end position="101"/>
    </location>
</feature>
<evidence type="ECO:0000313" key="2">
    <source>
        <dbReference type="Proteomes" id="UP000492821"/>
    </source>
</evidence>
<keyword evidence="2" id="KW-1185">Reference proteome</keyword>
<accession>A0A7E4W5K3</accession>
<reference evidence="2" key="1">
    <citation type="journal article" date="2013" name="Genetics">
        <title>The draft genome and transcriptome of Panagrellus redivivus are shaped by the harsh demands of a free-living lifestyle.</title>
        <authorList>
            <person name="Srinivasan J."/>
            <person name="Dillman A.R."/>
            <person name="Macchietto M.G."/>
            <person name="Heikkinen L."/>
            <person name="Lakso M."/>
            <person name="Fracchia K.M."/>
            <person name="Antoshechkin I."/>
            <person name="Mortazavi A."/>
            <person name="Wong G."/>
            <person name="Sternberg P.W."/>
        </authorList>
    </citation>
    <scope>NUCLEOTIDE SEQUENCE [LARGE SCALE GENOMIC DNA]</scope>
    <source>
        <strain evidence="2">MT8872</strain>
    </source>
</reference>
<protein>
    <submittedName>
        <fullName evidence="3">Uncharacterized protein</fullName>
    </submittedName>
</protein>
<evidence type="ECO:0000313" key="3">
    <source>
        <dbReference type="WBParaSite" id="Pan_g7279.t1"/>
    </source>
</evidence>
<proteinExistence type="predicted"/>